<evidence type="ECO:0000256" key="1">
    <source>
        <dbReference type="SAM" id="MobiDB-lite"/>
    </source>
</evidence>
<protein>
    <recommendedName>
        <fullName evidence="5">Transmembrane protein</fullName>
    </recommendedName>
</protein>
<feature type="transmembrane region" description="Helical" evidence="2">
    <location>
        <begin position="75"/>
        <end position="95"/>
    </location>
</feature>
<feature type="region of interest" description="Disordered" evidence="1">
    <location>
        <begin position="1"/>
        <end position="32"/>
    </location>
</feature>
<evidence type="ECO:0000313" key="4">
    <source>
        <dbReference type="Proteomes" id="UP000019132"/>
    </source>
</evidence>
<feature type="transmembrane region" description="Helical" evidence="2">
    <location>
        <begin position="45"/>
        <end position="63"/>
    </location>
</feature>
<reference evidence="3" key="3">
    <citation type="submission" date="2015-02" db="UniProtKB">
        <authorList>
            <consortium name="EnsemblProtists"/>
        </authorList>
    </citation>
    <scope>IDENTIFICATION</scope>
    <source>
        <strain evidence="3">DAOM BR144</strain>
    </source>
</reference>
<proteinExistence type="predicted"/>
<keyword evidence="2" id="KW-0812">Transmembrane</keyword>
<feature type="transmembrane region" description="Helical" evidence="2">
    <location>
        <begin position="130"/>
        <end position="153"/>
    </location>
</feature>
<evidence type="ECO:0000313" key="3">
    <source>
        <dbReference type="EnsemblProtists" id="PYU1_T000147"/>
    </source>
</evidence>
<dbReference type="VEuPathDB" id="FungiDB:PYU1_G000147"/>
<accession>K3W5A6</accession>
<dbReference type="Proteomes" id="UP000019132">
    <property type="component" value="Unassembled WGS sequence"/>
</dbReference>
<dbReference type="HOGENOM" id="CLU_1374687_0_0_1"/>
<dbReference type="OMA" id="WLRSARY"/>
<name>K3W5A6_GLOUD</name>
<keyword evidence="2" id="KW-0472">Membrane</keyword>
<dbReference type="EMBL" id="GL376636">
    <property type="status" value="NOT_ANNOTATED_CDS"/>
    <property type="molecule type" value="Genomic_DNA"/>
</dbReference>
<sequence length="176" mass="19012">MIIRAVSSDEDDNDDNEQQQAGSSVFGSGGTDSVGREGSLHSAKLVWIAATLALVVLVLVDIAGIMNQFQQQQSIAPATSVNSIVGSLIVAGWIYSREQSKNVRRYRVKQRRSGGSSGLNASSWTAGYSWLPIAGLVCFGHVVTCMYILMALFESNGDRRVFFLGKSSNSRTYPSI</sequence>
<reference evidence="4" key="2">
    <citation type="submission" date="2010-04" db="EMBL/GenBank/DDBJ databases">
        <authorList>
            <person name="Buell R."/>
            <person name="Hamilton J."/>
            <person name="Hostetler J."/>
        </authorList>
    </citation>
    <scope>NUCLEOTIDE SEQUENCE [LARGE SCALE GENOMIC DNA]</scope>
    <source>
        <strain evidence="4">DAOM:BR144</strain>
    </source>
</reference>
<dbReference type="AlphaFoldDB" id="K3W5A6"/>
<dbReference type="EnsemblProtists" id="PYU1_T000147">
    <property type="protein sequence ID" value="PYU1_T000147"/>
    <property type="gene ID" value="PYU1_G000147"/>
</dbReference>
<feature type="compositionally biased region" description="Acidic residues" evidence="1">
    <location>
        <begin position="8"/>
        <end position="17"/>
    </location>
</feature>
<reference evidence="4" key="1">
    <citation type="journal article" date="2010" name="Genome Biol.">
        <title>Genome sequence of the necrotrophic plant pathogen Pythium ultimum reveals original pathogenicity mechanisms and effector repertoire.</title>
        <authorList>
            <person name="Levesque C.A."/>
            <person name="Brouwer H."/>
            <person name="Cano L."/>
            <person name="Hamilton J.P."/>
            <person name="Holt C."/>
            <person name="Huitema E."/>
            <person name="Raffaele S."/>
            <person name="Robideau G.P."/>
            <person name="Thines M."/>
            <person name="Win J."/>
            <person name="Zerillo M.M."/>
            <person name="Beakes G.W."/>
            <person name="Boore J.L."/>
            <person name="Busam D."/>
            <person name="Dumas B."/>
            <person name="Ferriera S."/>
            <person name="Fuerstenberg S.I."/>
            <person name="Gachon C.M."/>
            <person name="Gaulin E."/>
            <person name="Govers F."/>
            <person name="Grenville-Briggs L."/>
            <person name="Horner N."/>
            <person name="Hostetler J."/>
            <person name="Jiang R.H."/>
            <person name="Johnson J."/>
            <person name="Krajaejun T."/>
            <person name="Lin H."/>
            <person name="Meijer H.J."/>
            <person name="Moore B."/>
            <person name="Morris P."/>
            <person name="Phuntmart V."/>
            <person name="Puiu D."/>
            <person name="Shetty J."/>
            <person name="Stajich J.E."/>
            <person name="Tripathy S."/>
            <person name="Wawra S."/>
            <person name="van West P."/>
            <person name="Whitty B.R."/>
            <person name="Coutinho P.M."/>
            <person name="Henrissat B."/>
            <person name="Martin F."/>
            <person name="Thomas P.D."/>
            <person name="Tyler B.M."/>
            <person name="De Vries R.P."/>
            <person name="Kamoun S."/>
            <person name="Yandell M."/>
            <person name="Tisserat N."/>
            <person name="Buell C.R."/>
        </authorList>
    </citation>
    <scope>NUCLEOTIDE SEQUENCE</scope>
    <source>
        <strain evidence="4">DAOM:BR144</strain>
    </source>
</reference>
<evidence type="ECO:0008006" key="5">
    <source>
        <dbReference type="Google" id="ProtNLM"/>
    </source>
</evidence>
<evidence type="ECO:0000256" key="2">
    <source>
        <dbReference type="SAM" id="Phobius"/>
    </source>
</evidence>
<organism evidence="3 4">
    <name type="scientific">Globisporangium ultimum (strain ATCC 200006 / CBS 805.95 / DAOM BR144)</name>
    <name type="common">Pythium ultimum</name>
    <dbReference type="NCBI Taxonomy" id="431595"/>
    <lineage>
        <taxon>Eukaryota</taxon>
        <taxon>Sar</taxon>
        <taxon>Stramenopiles</taxon>
        <taxon>Oomycota</taxon>
        <taxon>Peronosporomycetes</taxon>
        <taxon>Pythiales</taxon>
        <taxon>Pythiaceae</taxon>
        <taxon>Globisporangium</taxon>
    </lineage>
</organism>
<keyword evidence="4" id="KW-1185">Reference proteome</keyword>
<dbReference type="InParanoid" id="K3W5A6"/>
<keyword evidence="2" id="KW-1133">Transmembrane helix</keyword>
<dbReference type="eggNOG" id="ENOG502SXGA">
    <property type="taxonomic scope" value="Eukaryota"/>
</dbReference>